<feature type="transmembrane region" description="Helical" evidence="1">
    <location>
        <begin position="48"/>
        <end position="73"/>
    </location>
</feature>
<dbReference type="EMBL" id="AZEU01000133">
    <property type="protein sequence ID" value="KRL45154.1"/>
    <property type="molecule type" value="Genomic_DNA"/>
</dbReference>
<evidence type="ECO:0000313" key="2">
    <source>
        <dbReference type="EMBL" id="KRL45154.1"/>
    </source>
</evidence>
<keyword evidence="1" id="KW-0472">Membrane</keyword>
<keyword evidence="1" id="KW-1133">Transmembrane helix</keyword>
<dbReference type="OrthoDB" id="9902156at2"/>
<keyword evidence="3" id="KW-1185">Reference proteome</keyword>
<dbReference type="Proteomes" id="UP000051790">
    <property type="component" value="Unassembled WGS sequence"/>
</dbReference>
<sequence>MKINMKKISVVAATATLIPTAVNRCSQRLLNNLYALCELEEDEKMSPGELFIGVSVTLGAFLAVLALTSFIILHGSAYK</sequence>
<name>A0A0R1QSS6_9LACO</name>
<evidence type="ECO:0000313" key="3">
    <source>
        <dbReference type="Proteomes" id="UP000051790"/>
    </source>
</evidence>
<dbReference type="RefSeq" id="WP_056963499.1">
    <property type="nucleotide sequence ID" value="NZ_AZEU01000133.1"/>
</dbReference>
<gene>
    <name evidence="2" type="ORF">FD01_GL000796</name>
</gene>
<protein>
    <submittedName>
        <fullName evidence="2">Uncharacterized protein</fullName>
    </submittedName>
</protein>
<dbReference type="PATRIC" id="fig|1423769.4.peg.850"/>
<proteinExistence type="predicted"/>
<accession>A0A0R1QSS6</accession>
<organism evidence="2 3">
    <name type="scientific">Lacticaseibacillus manihotivorans DSM 13343 = JCM 12514</name>
    <dbReference type="NCBI Taxonomy" id="1423769"/>
    <lineage>
        <taxon>Bacteria</taxon>
        <taxon>Bacillati</taxon>
        <taxon>Bacillota</taxon>
        <taxon>Bacilli</taxon>
        <taxon>Lactobacillales</taxon>
        <taxon>Lactobacillaceae</taxon>
        <taxon>Lacticaseibacillus</taxon>
    </lineage>
</organism>
<reference evidence="2 3" key="1">
    <citation type="journal article" date="2015" name="Genome Announc.">
        <title>Expanding the biotechnology potential of lactobacilli through comparative genomics of 213 strains and associated genera.</title>
        <authorList>
            <person name="Sun Z."/>
            <person name="Harris H.M."/>
            <person name="McCann A."/>
            <person name="Guo C."/>
            <person name="Argimon S."/>
            <person name="Zhang W."/>
            <person name="Yang X."/>
            <person name="Jeffery I.B."/>
            <person name="Cooney J.C."/>
            <person name="Kagawa T.F."/>
            <person name="Liu W."/>
            <person name="Song Y."/>
            <person name="Salvetti E."/>
            <person name="Wrobel A."/>
            <person name="Rasinkangas P."/>
            <person name="Parkhill J."/>
            <person name="Rea M.C."/>
            <person name="O'Sullivan O."/>
            <person name="Ritari J."/>
            <person name="Douillard F.P."/>
            <person name="Paul Ross R."/>
            <person name="Yang R."/>
            <person name="Briner A.E."/>
            <person name="Felis G.E."/>
            <person name="de Vos W.M."/>
            <person name="Barrangou R."/>
            <person name="Klaenhammer T.R."/>
            <person name="Caufield P.W."/>
            <person name="Cui Y."/>
            <person name="Zhang H."/>
            <person name="O'Toole P.W."/>
        </authorList>
    </citation>
    <scope>NUCLEOTIDE SEQUENCE [LARGE SCALE GENOMIC DNA]</scope>
    <source>
        <strain evidence="2 3">DSM 13343</strain>
    </source>
</reference>
<dbReference type="AlphaFoldDB" id="A0A0R1QSS6"/>
<keyword evidence="1" id="KW-0812">Transmembrane</keyword>
<comment type="caution">
    <text evidence="2">The sequence shown here is derived from an EMBL/GenBank/DDBJ whole genome shotgun (WGS) entry which is preliminary data.</text>
</comment>
<evidence type="ECO:0000256" key="1">
    <source>
        <dbReference type="SAM" id="Phobius"/>
    </source>
</evidence>